<dbReference type="AlphaFoldDB" id="A0A8S3ZLN9"/>
<feature type="non-terminal residue" evidence="2">
    <location>
        <position position="1"/>
    </location>
</feature>
<accession>A0A8S3ZLN9</accession>
<keyword evidence="3" id="KW-1185">Reference proteome</keyword>
<sequence length="62" mass="7201">DSPNRKIRFKKEVEIIPTSPRKTSFLSIFDRKDKRDAAGRGRRGSTHPSKKREEDEHKSSCC</sequence>
<organism evidence="2 3">
    <name type="scientific">Candidula unifasciata</name>
    <dbReference type="NCBI Taxonomy" id="100452"/>
    <lineage>
        <taxon>Eukaryota</taxon>
        <taxon>Metazoa</taxon>
        <taxon>Spiralia</taxon>
        <taxon>Lophotrochozoa</taxon>
        <taxon>Mollusca</taxon>
        <taxon>Gastropoda</taxon>
        <taxon>Heterobranchia</taxon>
        <taxon>Euthyneura</taxon>
        <taxon>Panpulmonata</taxon>
        <taxon>Eupulmonata</taxon>
        <taxon>Stylommatophora</taxon>
        <taxon>Helicina</taxon>
        <taxon>Helicoidea</taxon>
        <taxon>Geomitridae</taxon>
        <taxon>Candidula</taxon>
    </lineage>
</organism>
<feature type="compositionally biased region" description="Basic and acidic residues" evidence="1">
    <location>
        <begin position="29"/>
        <end position="39"/>
    </location>
</feature>
<feature type="region of interest" description="Disordered" evidence="1">
    <location>
        <begin position="20"/>
        <end position="62"/>
    </location>
</feature>
<dbReference type="EMBL" id="CAJHNH020004013">
    <property type="protein sequence ID" value="CAG5130417.1"/>
    <property type="molecule type" value="Genomic_DNA"/>
</dbReference>
<dbReference type="Proteomes" id="UP000678393">
    <property type="component" value="Unassembled WGS sequence"/>
</dbReference>
<feature type="non-terminal residue" evidence="2">
    <location>
        <position position="62"/>
    </location>
</feature>
<proteinExistence type="predicted"/>
<reference evidence="2" key="1">
    <citation type="submission" date="2021-04" db="EMBL/GenBank/DDBJ databases">
        <authorList>
            <consortium name="Molecular Ecology Group"/>
        </authorList>
    </citation>
    <scope>NUCLEOTIDE SEQUENCE</scope>
</reference>
<feature type="compositionally biased region" description="Basic residues" evidence="1">
    <location>
        <begin position="40"/>
        <end position="50"/>
    </location>
</feature>
<feature type="compositionally biased region" description="Basic and acidic residues" evidence="1">
    <location>
        <begin position="51"/>
        <end position="62"/>
    </location>
</feature>
<evidence type="ECO:0000256" key="1">
    <source>
        <dbReference type="SAM" id="MobiDB-lite"/>
    </source>
</evidence>
<name>A0A8S3ZLN9_9EUPU</name>
<comment type="caution">
    <text evidence="2">The sequence shown here is derived from an EMBL/GenBank/DDBJ whole genome shotgun (WGS) entry which is preliminary data.</text>
</comment>
<evidence type="ECO:0000313" key="2">
    <source>
        <dbReference type="EMBL" id="CAG5130417.1"/>
    </source>
</evidence>
<gene>
    <name evidence="2" type="ORF">CUNI_LOCUS15975</name>
</gene>
<evidence type="ECO:0000313" key="3">
    <source>
        <dbReference type="Proteomes" id="UP000678393"/>
    </source>
</evidence>
<protein>
    <submittedName>
        <fullName evidence="2">Uncharacterized protein</fullName>
    </submittedName>
</protein>